<protein>
    <submittedName>
        <fullName evidence="2">Ribbon-helix-helix protein, CopG family</fullName>
    </submittedName>
</protein>
<dbReference type="CDD" id="cd21631">
    <property type="entry name" value="RHH_CopG_NikR-like"/>
    <property type="match status" value="1"/>
</dbReference>
<dbReference type="GO" id="GO:0006355">
    <property type="term" value="P:regulation of DNA-templated transcription"/>
    <property type="evidence" value="ECO:0007669"/>
    <property type="project" value="InterPro"/>
</dbReference>
<gene>
    <name evidence="2" type="ORF">GBB84_18355</name>
</gene>
<keyword evidence="3" id="KW-1185">Reference proteome</keyword>
<name>A0A6L5EDQ5_9ENTR</name>
<evidence type="ECO:0000313" key="2">
    <source>
        <dbReference type="EMBL" id="MPQ52863.1"/>
    </source>
</evidence>
<feature type="domain" description="Ribbon-helix-helix protein CopG" evidence="1">
    <location>
        <begin position="15"/>
        <end position="50"/>
    </location>
</feature>
<organism evidence="2 3">
    <name type="scientific">Citrobacter telavivensis</name>
    <dbReference type="NCBI Taxonomy" id="2653932"/>
    <lineage>
        <taxon>Bacteria</taxon>
        <taxon>Pseudomonadati</taxon>
        <taxon>Pseudomonadota</taxon>
        <taxon>Gammaproteobacteria</taxon>
        <taxon>Enterobacterales</taxon>
        <taxon>Enterobacteriaceae</taxon>
        <taxon>Citrobacter</taxon>
    </lineage>
</organism>
<dbReference type="InterPro" id="IPR013321">
    <property type="entry name" value="Arc_rbn_hlx_hlx"/>
</dbReference>
<proteinExistence type="predicted"/>
<evidence type="ECO:0000313" key="3">
    <source>
        <dbReference type="Proteomes" id="UP000475079"/>
    </source>
</evidence>
<dbReference type="EMBL" id="WHIY01000013">
    <property type="protein sequence ID" value="MPQ52863.1"/>
    <property type="molecule type" value="Genomic_DNA"/>
</dbReference>
<dbReference type="InterPro" id="IPR002145">
    <property type="entry name" value="CopG"/>
</dbReference>
<dbReference type="Gene3D" id="1.10.1220.10">
    <property type="entry name" value="Met repressor-like"/>
    <property type="match status" value="1"/>
</dbReference>
<evidence type="ECO:0000259" key="1">
    <source>
        <dbReference type="Pfam" id="PF01402"/>
    </source>
</evidence>
<comment type="caution">
    <text evidence="2">The sequence shown here is derived from an EMBL/GenBank/DDBJ whole genome shotgun (WGS) entry which is preliminary data.</text>
</comment>
<sequence length="82" mass="9555">MNTMAGMDMGRILLDLSDEAIKRLDDLKQLRNLPRAELLREAVEQYLERQGQAETMISNALGIWQGCEEDGVEYQKKLREEW</sequence>
<reference evidence="2 3" key="1">
    <citation type="submission" date="2019-10" db="EMBL/GenBank/DDBJ databases">
        <title>Characterization of a new Citrobacter species.</title>
        <authorList>
            <person name="Goncalves Ribeiro T."/>
            <person name="Izdebski R."/>
            <person name="Urbanowicz P."/>
            <person name="Carmeli Y."/>
            <person name="Gniadkowski M."/>
            <person name="Peixe L."/>
        </authorList>
    </citation>
    <scope>NUCLEOTIDE SEQUENCE [LARGE SCALE GENOMIC DNA]</scope>
    <source>
        <strain evidence="2 3">NMI7905_11</strain>
    </source>
</reference>
<dbReference type="AlphaFoldDB" id="A0A6L5EDQ5"/>
<dbReference type="Proteomes" id="UP000475079">
    <property type="component" value="Unassembled WGS sequence"/>
</dbReference>
<dbReference type="GO" id="GO:0043565">
    <property type="term" value="F:sequence-specific DNA binding"/>
    <property type="evidence" value="ECO:0007669"/>
    <property type="project" value="UniProtKB-ARBA"/>
</dbReference>
<dbReference type="Pfam" id="PF01402">
    <property type="entry name" value="RHH_1"/>
    <property type="match status" value="1"/>
</dbReference>
<accession>A0A6L5EDQ5</accession>